<evidence type="ECO:0000256" key="7">
    <source>
        <dbReference type="ARBA" id="ARBA00023049"/>
    </source>
</evidence>
<dbReference type="InterPro" id="IPR005073">
    <property type="entry name" value="Peptidase_M74"/>
</dbReference>
<dbReference type="EMBL" id="BSFJ01000005">
    <property type="protein sequence ID" value="GLK71019.1"/>
    <property type="molecule type" value="Genomic_DNA"/>
</dbReference>
<dbReference type="GO" id="GO:0046872">
    <property type="term" value="F:metal ion binding"/>
    <property type="evidence" value="ECO:0007669"/>
    <property type="project" value="UniProtKB-KW"/>
</dbReference>
<accession>A0A9W6MXW9</accession>
<dbReference type="GO" id="GO:0008237">
    <property type="term" value="F:metallopeptidase activity"/>
    <property type="evidence" value="ECO:0007669"/>
    <property type="project" value="UniProtKB-KW"/>
</dbReference>
<dbReference type="Gene3D" id="3.30.1380.10">
    <property type="match status" value="1"/>
</dbReference>
<evidence type="ECO:0000256" key="1">
    <source>
        <dbReference type="ARBA" id="ARBA00022670"/>
    </source>
</evidence>
<dbReference type="GO" id="GO:0006508">
    <property type="term" value="P:proteolysis"/>
    <property type="evidence" value="ECO:0007669"/>
    <property type="project" value="UniProtKB-KW"/>
</dbReference>
<protein>
    <submittedName>
        <fullName evidence="10">Penicillin-insensitive murein endopeptidase</fullName>
    </submittedName>
</protein>
<feature type="chain" id="PRO_5040827730" evidence="9">
    <location>
        <begin position="25"/>
        <end position="299"/>
    </location>
</feature>
<dbReference type="PIRSF" id="PIRSF018455">
    <property type="entry name" value="MepA"/>
    <property type="match status" value="1"/>
</dbReference>
<keyword evidence="3 9" id="KW-0732">Signal</keyword>
<dbReference type="AlphaFoldDB" id="A0A9W6MXW9"/>
<evidence type="ECO:0000256" key="2">
    <source>
        <dbReference type="ARBA" id="ARBA00022723"/>
    </source>
</evidence>
<keyword evidence="4" id="KW-0574">Periplasm</keyword>
<feature type="disulfide bond" evidence="8">
    <location>
        <begin position="207"/>
        <end position="255"/>
    </location>
</feature>
<evidence type="ECO:0000256" key="9">
    <source>
        <dbReference type="SAM" id="SignalP"/>
    </source>
</evidence>
<dbReference type="Pfam" id="PF03411">
    <property type="entry name" value="Peptidase_M74"/>
    <property type="match status" value="1"/>
</dbReference>
<keyword evidence="5" id="KW-0378">Hydrolase</keyword>
<evidence type="ECO:0000256" key="5">
    <source>
        <dbReference type="ARBA" id="ARBA00022801"/>
    </source>
</evidence>
<dbReference type="NCBIfam" id="NF006947">
    <property type="entry name" value="PRK09429.1"/>
    <property type="match status" value="1"/>
</dbReference>
<gene>
    <name evidence="10" type="primary">mepA</name>
    <name evidence="10" type="ORF">GCM10017643_11340</name>
</gene>
<dbReference type="GO" id="GO:0030288">
    <property type="term" value="C:outer membrane-bounded periplasmic space"/>
    <property type="evidence" value="ECO:0007669"/>
    <property type="project" value="InterPro"/>
</dbReference>
<evidence type="ECO:0000313" key="11">
    <source>
        <dbReference type="Proteomes" id="UP001143370"/>
    </source>
</evidence>
<keyword evidence="6" id="KW-0862">Zinc</keyword>
<dbReference type="InterPro" id="IPR009045">
    <property type="entry name" value="Zn_M74/Hedgehog-like"/>
</dbReference>
<dbReference type="Proteomes" id="UP001143370">
    <property type="component" value="Unassembled WGS sequence"/>
</dbReference>
<name>A0A9W6MXW9_9HYPH</name>
<proteinExistence type="predicted"/>
<evidence type="ECO:0000256" key="6">
    <source>
        <dbReference type="ARBA" id="ARBA00022833"/>
    </source>
</evidence>
<feature type="disulfide bond" evidence="8">
    <location>
        <begin position="236"/>
        <end position="243"/>
    </location>
</feature>
<evidence type="ECO:0000256" key="3">
    <source>
        <dbReference type="ARBA" id="ARBA00022729"/>
    </source>
</evidence>
<keyword evidence="1" id="KW-0645">Protease</keyword>
<sequence>MMRAMWCRAGLAAIALALAAPAGAQTVPAGRLDTLPAKQVFGAQTASAPLAARAIGFYSKGCLAGAQALPVNGATWQAMRLSRNRNWGHPNLIAFLERFSARVAEVSPWPGILVGDLSQPRGGPMLTGHASHQIGLDADIWLTPMPKREFSREERENISATMVVRKDRRDVDAAVWTPAHVAVIRAAAQDPEVERVLVNAAIKKALCRDAKGDRAWLQKVRPYWGHDYHMHVRLSCPAGAKDCRPQDPVVPGEGCGSALDWWFSAGNLNPKPPKVPPKPKPPLLVKDLPEACRQVVLAP</sequence>
<evidence type="ECO:0000256" key="8">
    <source>
        <dbReference type="PIRSR" id="PIRSR018455-2"/>
    </source>
</evidence>
<keyword evidence="7" id="KW-0482">Metalloprotease</keyword>
<dbReference type="GO" id="GO:0004252">
    <property type="term" value="F:serine-type endopeptidase activity"/>
    <property type="evidence" value="ECO:0007669"/>
    <property type="project" value="InterPro"/>
</dbReference>
<evidence type="ECO:0000313" key="10">
    <source>
        <dbReference type="EMBL" id="GLK71019.1"/>
    </source>
</evidence>
<reference evidence="10" key="2">
    <citation type="submission" date="2023-01" db="EMBL/GenBank/DDBJ databases">
        <authorList>
            <person name="Sun Q."/>
            <person name="Evtushenko L."/>
        </authorList>
    </citation>
    <scope>NUCLEOTIDE SEQUENCE</scope>
    <source>
        <strain evidence="10">VKM B-2484</strain>
    </source>
</reference>
<evidence type="ECO:0000256" key="4">
    <source>
        <dbReference type="ARBA" id="ARBA00022764"/>
    </source>
</evidence>
<keyword evidence="2" id="KW-0479">Metal-binding</keyword>
<organism evidence="10 11">
    <name type="scientific">Ancylobacter dichloromethanicus</name>
    <dbReference type="NCBI Taxonomy" id="518825"/>
    <lineage>
        <taxon>Bacteria</taxon>
        <taxon>Pseudomonadati</taxon>
        <taxon>Pseudomonadota</taxon>
        <taxon>Alphaproteobacteria</taxon>
        <taxon>Hyphomicrobiales</taxon>
        <taxon>Xanthobacteraceae</taxon>
        <taxon>Ancylobacter</taxon>
    </lineage>
</organism>
<dbReference type="SUPFAM" id="SSF55166">
    <property type="entry name" value="Hedgehog/DD-peptidase"/>
    <property type="match status" value="1"/>
</dbReference>
<keyword evidence="11" id="KW-1185">Reference proteome</keyword>
<reference evidence="10" key="1">
    <citation type="journal article" date="2014" name="Int. J. Syst. Evol. Microbiol.">
        <title>Complete genome sequence of Corynebacterium casei LMG S-19264T (=DSM 44701T), isolated from a smear-ripened cheese.</title>
        <authorList>
            <consortium name="US DOE Joint Genome Institute (JGI-PGF)"/>
            <person name="Walter F."/>
            <person name="Albersmeier A."/>
            <person name="Kalinowski J."/>
            <person name="Ruckert C."/>
        </authorList>
    </citation>
    <scope>NUCLEOTIDE SEQUENCE</scope>
    <source>
        <strain evidence="10">VKM B-2484</strain>
    </source>
</reference>
<comment type="caution">
    <text evidence="10">The sequence shown here is derived from an EMBL/GenBank/DDBJ whole genome shotgun (WGS) entry which is preliminary data.</text>
</comment>
<feature type="signal peptide" evidence="9">
    <location>
        <begin position="1"/>
        <end position="24"/>
    </location>
</feature>
<keyword evidence="8" id="KW-1015">Disulfide bond</keyword>